<dbReference type="OrthoDB" id="9803968at2"/>
<evidence type="ECO:0000313" key="6">
    <source>
        <dbReference type="EMBL" id="RCG15456.1"/>
    </source>
</evidence>
<feature type="region of interest" description="Disordered" evidence="3">
    <location>
        <begin position="583"/>
        <end position="607"/>
    </location>
</feature>
<dbReference type="GO" id="GO:0006631">
    <property type="term" value="P:fatty acid metabolic process"/>
    <property type="evidence" value="ECO:0007669"/>
    <property type="project" value="TreeGrafter"/>
</dbReference>
<evidence type="ECO:0000313" key="7">
    <source>
        <dbReference type="Proteomes" id="UP000253507"/>
    </source>
</evidence>
<dbReference type="InterPro" id="IPR020845">
    <property type="entry name" value="AMP-binding_CS"/>
</dbReference>
<evidence type="ECO:0000256" key="3">
    <source>
        <dbReference type="SAM" id="MobiDB-lite"/>
    </source>
</evidence>
<dbReference type="FunFam" id="3.40.50.12780:FF:000003">
    <property type="entry name" value="Long-chain-fatty-acid--CoA ligase FadD"/>
    <property type="match status" value="1"/>
</dbReference>
<dbReference type="Gene3D" id="2.30.38.10">
    <property type="entry name" value="Luciferase, Domain 3"/>
    <property type="match status" value="1"/>
</dbReference>
<reference evidence="6 7" key="1">
    <citation type="submission" date="2018-06" db="EMBL/GenBank/DDBJ databases">
        <title>Streptomyces reniochalinae sp. nov. and Streptomyces diacarnus sp. nov. from marine sponges.</title>
        <authorList>
            <person name="Li L."/>
        </authorList>
    </citation>
    <scope>NUCLEOTIDE SEQUENCE [LARGE SCALE GENOMIC DNA]</scope>
    <source>
        <strain evidence="6 7">LHW50302</strain>
    </source>
</reference>
<dbReference type="CDD" id="cd05917">
    <property type="entry name" value="FACL_like_2"/>
    <property type="match status" value="1"/>
</dbReference>
<dbReference type="GO" id="GO:0031956">
    <property type="term" value="F:medium-chain fatty acid-CoA ligase activity"/>
    <property type="evidence" value="ECO:0007669"/>
    <property type="project" value="TreeGrafter"/>
</dbReference>
<feature type="region of interest" description="Disordered" evidence="3">
    <location>
        <begin position="1"/>
        <end position="31"/>
    </location>
</feature>
<evidence type="ECO:0000256" key="1">
    <source>
        <dbReference type="ARBA" id="ARBA00006432"/>
    </source>
</evidence>
<dbReference type="FunFam" id="3.30.300.30:FF:000008">
    <property type="entry name" value="2,3-dihydroxybenzoate-AMP ligase"/>
    <property type="match status" value="1"/>
</dbReference>
<feature type="domain" description="AMP-binding enzyme C-terminal" evidence="5">
    <location>
        <begin position="491"/>
        <end position="567"/>
    </location>
</feature>
<dbReference type="Pfam" id="PF13193">
    <property type="entry name" value="AMP-binding_C"/>
    <property type="match status" value="1"/>
</dbReference>
<feature type="compositionally biased region" description="Low complexity" evidence="3">
    <location>
        <begin position="586"/>
        <end position="598"/>
    </location>
</feature>
<dbReference type="PANTHER" id="PTHR43201:SF5">
    <property type="entry name" value="MEDIUM-CHAIN ACYL-COA LIGASE ACSF2, MITOCHONDRIAL"/>
    <property type="match status" value="1"/>
</dbReference>
<dbReference type="PANTHER" id="PTHR43201">
    <property type="entry name" value="ACYL-COA SYNTHETASE"/>
    <property type="match status" value="1"/>
</dbReference>
<dbReference type="EMBL" id="QOIM01000041">
    <property type="protein sequence ID" value="RCG15456.1"/>
    <property type="molecule type" value="Genomic_DNA"/>
</dbReference>
<evidence type="ECO:0000259" key="5">
    <source>
        <dbReference type="Pfam" id="PF13193"/>
    </source>
</evidence>
<dbReference type="InterPro" id="IPR045851">
    <property type="entry name" value="AMP-bd_C_sf"/>
</dbReference>
<keyword evidence="7" id="KW-1185">Reference proteome</keyword>
<organism evidence="6 7">
    <name type="scientific">Streptomyces reniochalinae</name>
    <dbReference type="NCBI Taxonomy" id="2250578"/>
    <lineage>
        <taxon>Bacteria</taxon>
        <taxon>Bacillati</taxon>
        <taxon>Actinomycetota</taxon>
        <taxon>Actinomycetes</taxon>
        <taxon>Kitasatosporales</taxon>
        <taxon>Streptomycetaceae</taxon>
        <taxon>Streptomyces</taxon>
    </lineage>
</organism>
<comment type="caution">
    <text evidence="6">The sequence shown here is derived from an EMBL/GenBank/DDBJ whole genome shotgun (WGS) entry which is preliminary data.</text>
</comment>
<name>A0A367EBL1_9ACTN</name>
<feature type="compositionally biased region" description="Polar residues" evidence="3">
    <location>
        <begin position="1"/>
        <end position="12"/>
    </location>
</feature>
<dbReference type="InterPro" id="IPR025110">
    <property type="entry name" value="AMP-bd_C"/>
</dbReference>
<dbReference type="RefSeq" id="WP_114017982.1">
    <property type="nucleotide sequence ID" value="NZ_QOIM01000041.1"/>
</dbReference>
<proteinExistence type="inferred from homology"/>
<feature type="domain" description="AMP-dependent synthetase/ligase" evidence="4">
    <location>
        <begin position="46"/>
        <end position="440"/>
    </location>
</feature>
<dbReference type="Gene3D" id="3.40.50.980">
    <property type="match status" value="2"/>
</dbReference>
<gene>
    <name evidence="6" type="ORF">DQ392_25195</name>
</gene>
<dbReference type="Pfam" id="PF00501">
    <property type="entry name" value="AMP-binding"/>
    <property type="match status" value="1"/>
</dbReference>
<comment type="similarity">
    <text evidence="1">Belongs to the ATP-dependent AMP-binding enzyme family.</text>
</comment>
<keyword evidence="2" id="KW-0436">Ligase</keyword>
<dbReference type="InterPro" id="IPR000873">
    <property type="entry name" value="AMP-dep_synth/lig_dom"/>
</dbReference>
<evidence type="ECO:0000259" key="4">
    <source>
        <dbReference type="Pfam" id="PF00501"/>
    </source>
</evidence>
<protein>
    <submittedName>
        <fullName evidence="6">AMP-binding protein</fullName>
    </submittedName>
</protein>
<dbReference type="Proteomes" id="UP000253507">
    <property type="component" value="Unassembled WGS sequence"/>
</dbReference>
<dbReference type="Gene3D" id="3.30.300.30">
    <property type="match status" value="1"/>
</dbReference>
<dbReference type="AlphaFoldDB" id="A0A367EBL1"/>
<dbReference type="PROSITE" id="PS00455">
    <property type="entry name" value="AMP_BINDING"/>
    <property type="match status" value="1"/>
</dbReference>
<sequence length="607" mass="65117">MPASVPQSAPATQSPPRPDGPARSYASGPSKSPLLGDTIGENLALAVAAHGDREALVDVAGGRRWTYRDFAAEVDALALGLRGLGVRKGERVGIWAPNCPEWTLTQYATAKLGAILVNVNPAYRVHELAYVLQRAGIRTLVAAAGHKGSDYAAMIEQVRPECPELTDVVLIGGTGTPTARAAGGGRGVSAPRPAGEWADLVARGREQGPEHARRILDGIAATLSADDPINIQYTSGTTGFPKGATLSHHNILNNGYFVGELCGYTEADRICLPVPFYHCFGMVMGNLAATSHGACMVIPSPAFEAKTTLRAVQEERCTSLYGVPTMFIAQLAEPDFASWDLSSLRTGIMAGSPCPVEVMKQVIDRMGMAEVSICYGMTETSPVSTQTRADDSLQRRVSTVGRVGPHLEVKVVDPATGRCLPRGEPGELCTRGYSVMLGYWEQPEASAEVIDAARWMHTGDLAVMDEDGYVSVTGRIKDMVIRGGENIYPREIEEFLHTHPDVLDAQVVGVPDERYGEELMAWIRMREGAAALTADDVREFCSGKLAHYKIPRHVHVVDAFPMTVTGKIRKVEMREKSIELLAPEPGTVASGAAAPGAAREADQRKPK</sequence>
<dbReference type="SUPFAM" id="SSF56801">
    <property type="entry name" value="Acetyl-CoA synthetase-like"/>
    <property type="match status" value="1"/>
</dbReference>
<evidence type="ECO:0000256" key="2">
    <source>
        <dbReference type="ARBA" id="ARBA00022598"/>
    </source>
</evidence>
<accession>A0A367EBL1</accession>